<feature type="compositionally biased region" description="Polar residues" evidence="3">
    <location>
        <begin position="1527"/>
        <end position="1536"/>
    </location>
</feature>
<keyword evidence="1 2" id="KW-0728">SH3 domain</keyword>
<feature type="region of interest" description="Disordered" evidence="3">
    <location>
        <begin position="2040"/>
        <end position="2085"/>
    </location>
</feature>
<feature type="compositionally biased region" description="Polar residues" evidence="3">
    <location>
        <begin position="1153"/>
        <end position="1165"/>
    </location>
</feature>
<feature type="compositionally biased region" description="Polar residues" evidence="3">
    <location>
        <begin position="1489"/>
        <end position="1503"/>
    </location>
</feature>
<dbReference type="SUPFAM" id="SSF50729">
    <property type="entry name" value="PH domain-like"/>
    <property type="match status" value="1"/>
</dbReference>
<feature type="compositionally biased region" description="Basic and acidic residues" evidence="3">
    <location>
        <begin position="1455"/>
        <end position="1469"/>
    </location>
</feature>
<feature type="compositionally biased region" description="Low complexity" evidence="3">
    <location>
        <begin position="1895"/>
        <end position="1925"/>
    </location>
</feature>
<feature type="region of interest" description="Disordered" evidence="3">
    <location>
        <begin position="1756"/>
        <end position="1802"/>
    </location>
</feature>
<feature type="region of interest" description="Disordered" evidence="3">
    <location>
        <begin position="1030"/>
        <end position="1065"/>
    </location>
</feature>
<feature type="compositionally biased region" description="Pro residues" evidence="3">
    <location>
        <begin position="440"/>
        <end position="451"/>
    </location>
</feature>
<gene>
    <name evidence="7" type="primary">RhoGEF3</name>
</gene>
<dbReference type="Gene3D" id="2.30.30.40">
    <property type="entry name" value="SH3 Domains"/>
    <property type="match status" value="1"/>
</dbReference>
<feature type="region of interest" description="Disordered" evidence="3">
    <location>
        <begin position="1888"/>
        <end position="1940"/>
    </location>
</feature>
<evidence type="ECO:0000259" key="4">
    <source>
        <dbReference type="PROSITE" id="PS50002"/>
    </source>
</evidence>
<dbReference type="InterPro" id="IPR000219">
    <property type="entry name" value="DH_dom"/>
</dbReference>
<feature type="compositionally biased region" description="Acidic residues" evidence="3">
    <location>
        <begin position="2181"/>
        <end position="2191"/>
    </location>
</feature>
<feature type="compositionally biased region" description="Polar residues" evidence="3">
    <location>
        <begin position="215"/>
        <end position="224"/>
    </location>
</feature>
<feature type="compositionally biased region" description="Low complexity" evidence="3">
    <location>
        <begin position="109"/>
        <end position="121"/>
    </location>
</feature>
<dbReference type="SMART" id="SM00325">
    <property type="entry name" value="RhoGEF"/>
    <property type="match status" value="1"/>
</dbReference>
<dbReference type="AlphaFoldDB" id="A0A6P4J0E8"/>
<feature type="compositionally biased region" description="Low complexity" evidence="3">
    <location>
        <begin position="1505"/>
        <end position="1526"/>
    </location>
</feature>
<dbReference type="Gene3D" id="1.20.900.10">
    <property type="entry name" value="Dbl homology (DH) domain"/>
    <property type="match status" value="1"/>
</dbReference>
<feature type="compositionally biased region" description="Low complexity" evidence="3">
    <location>
        <begin position="629"/>
        <end position="644"/>
    </location>
</feature>
<evidence type="ECO:0000256" key="1">
    <source>
        <dbReference type="ARBA" id="ARBA00022443"/>
    </source>
</evidence>
<feature type="compositionally biased region" description="Polar residues" evidence="3">
    <location>
        <begin position="270"/>
        <end position="281"/>
    </location>
</feature>
<feature type="domain" description="DH" evidence="5">
    <location>
        <begin position="2260"/>
        <end position="2468"/>
    </location>
</feature>
<feature type="region of interest" description="Disordered" evidence="3">
    <location>
        <begin position="525"/>
        <end position="710"/>
    </location>
</feature>
<dbReference type="PROSITE" id="PS50002">
    <property type="entry name" value="SH3"/>
    <property type="match status" value="1"/>
</dbReference>
<dbReference type="GO" id="GO:0005085">
    <property type="term" value="F:guanyl-nucleotide exchange factor activity"/>
    <property type="evidence" value="ECO:0007669"/>
    <property type="project" value="InterPro"/>
</dbReference>
<dbReference type="Gene3D" id="2.30.29.30">
    <property type="entry name" value="Pleckstrin-homology domain (PH domain)/Phosphotyrosine-binding domain (PTB)"/>
    <property type="match status" value="1"/>
</dbReference>
<feature type="compositionally biased region" description="Polar residues" evidence="3">
    <location>
        <begin position="1253"/>
        <end position="1272"/>
    </location>
</feature>
<dbReference type="Pfam" id="PF22697">
    <property type="entry name" value="SOS1_NGEF_PH"/>
    <property type="match status" value="1"/>
</dbReference>
<feature type="compositionally biased region" description="Low complexity" evidence="3">
    <location>
        <begin position="1840"/>
        <end position="1854"/>
    </location>
</feature>
<feature type="compositionally biased region" description="Low complexity" evidence="3">
    <location>
        <begin position="2638"/>
        <end position="2650"/>
    </location>
</feature>
<feature type="compositionally biased region" description="Basic residues" evidence="3">
    <location>
        <begin position="2699"/>
        <end position="2708"/>
    </location>
</feature>
<feature type="compositionally biased region" description="Polar residues" evidence="3">
    <location>
        <begin position="346"/>
        <end position="363"/>
    </location>
</feature>
<feature type="domain" description="SH3" evidence="4">
    <location>
        <begin position="2093"/>
        <end position="2164"/>
    </location>
</feature>
<evidence type="ECO:0000256" key="2">
    <source>
        <dbReference type="PROSITE-ProRule" id="PRU00192"/>
    </source>
</evidence>
<accession>A0A6P4J0E8</accession>
<name>A0A6P4J0E8_DROKI</name>
<feature type="region of interest" description="Disordered" evidence="3">
    <location>
        <begin position="41"/>
        <end position="305"/>
    </location>
</feature>
<feature type="region of interest" description="Disordered" evidence="3">
    <location>
        <begin position="1728"/>
        <end position="1747"/>
    </location>
</feature>
<feature type="compositionally biased region" description="Polar residues" evidence="3">
    <location>
        <begin position="2675"/>
        <end position="2685"/>
    </location>
</feature>
<dbReference type="CDD" id="cd01224">
    <property type="entry name" value="PH_Collybistin_ASEF"/>
    <property type="match status" value="1"/>
</dbReference>
<dbReference type="SUPFAM" id="SSF50044">
    <property type="entry name" value="SH3-domain"/>
    <property type="match status" value="1"/>
</dbReference>
<feature type="compositionally biased region" description="Polar residues" evidence="3">
    <location>
        <begin position="674"/>
        <end position="691"/>
    </location>
</feature>
<dbReference type="Proteomes" id="UP001652661">
    <property type="component" value="Chromosome 3L"/>
</dbReference>
<feature type="compositionally biased region" description="Polar residues" evidence="3">
    <location>
        <begin position="1224"/>
        <end position="1243"/>
    </location>
</feature>
<dbReference type="OrthoDB" id="660555at2759"/>
<feature type="region of interest" description="Disordered" evidence="3">
    <location>
        <begin position="2638"/>
        <end position="2726"/>
    </location>
</feature>
<dbReference type="GeneID" id="108079058"/>
<dbReference type="CDD" id="cd00160">
    <property type="entry name" value="RhoGEF"/>
    <property type="match status" value="1"/>
</dbReference>
<feature type="compositionally biased region" description="Acidic residues" evidence="3">
    <location>
        <begin position="1173"/>
        <end position="1183"/>
    </location>
</feature>
<feature type="compositionally biased region" description="Low complexity" evidence="3">
    <location>
        <begin position="692"/>
        <end position="707"/>
    </location>
</feature>
<feature type="compositionally biased region" description="Polar residues" evidence="3">
    <location>
        <begin position="63"/>
        <end position="91"/>
    </location>
</feature>
<dbReference type="SUPFAM" id="SSF48065">
    <property type="entry name" value="DBL homology domain (DH-domain)"/>
    <property type="match status" value="1"/>
</dbReference>
<feature type="region of interest" description="Disordered" evidence="3">
    <location>
        <begin position="2181"/>
        <end position="2207"/>
    </location>
</feature>
<evidence type="ECO:0000259" key="5">
    <source>
        <dbReference type="PROSITE" id="PS50010"/>
    </source>
</evidence>
<evidence type="ECO:0000313" key="6">
    <source>
        <dbReference type="Proteomes" id="UP001652661"/>
    </source>
</evidence>
<feature type="region of interest" description="Disordered" evidence="3">
    <location>
        <begin position="1820"/>
        <end position="1858"/>
    </location>
</feature>
<dbReference type="PANTHER" id="PTHR45834:SF3">
    <property type="entry name" value="RHO GUANINE NUCLEOTIDE EXCHANGE FACTOR 3, ISOFORM L"/>
    <property type="match status" value="1"/>
</dbReference>
<feature type="compositionally biased region" description="Low complexity" evidence="3">
    <location>
        <begin position="1284"/>
        <end position="1295"/>
    </location>
</feature>
<evidence type="ECO:0000313" key="7">
    <source>
        <dbReference type="RefSeq" id="XP_017028761.2"/>
    </source>
</evidence>
<protein>
    <submittedName>
        <fullName evidence="7">Streptococcal hemagglutinin isoform X1</fullName>
    </submittedName>
</protein>
<dbReference type="InterPro" id="IPR035899">
    <property type="entry name" value="DBL_dom_sf"/>
</dbReference>
<dbReference type="Pfam" id="PF07653">
    <property type="entry name" value="SH3_2"/>
    <property type="match status" value="1"/>
</dbReference>
<dbReference type="RefSeq" id="XP_017028761.2">
    <property type="nucleotide sequence ID" value="XM_017173272.3"/>
</dbReference>
<sequence length="2755" mass="299360">MEPKESAASAMQQQYTAPLDLKQNKYAQDFFKHVNDVKRSIYQSEMQRNNSLESSRRAPRPGGTTNNNQKTSPKRASSQEPRPQPVVTTLPLSRGRPAGGAKPTPAPRTSLQSQTTLPTTSAPRDPTPSQRKSQPSGRREYPSLDRLVASSTGTIPKRHSKIVAETGAFSPKLAPKPRSAGVSDAGETGDRGGAKHLNVAVEEPLPTKRHHRTSGSKTHQNTPGPSLRRKDIPAPPPPSPATYSDLQELKANMEGLQDDTKSRSMEAEASEQSAKKLSSVQPKPVPEAALVPPKVPESPPTAECSMSAAEMDDNDVFYDARSEDSGGGILPSEASDRSIKGPSDMATATQALADTIANGNQGKAATDSEMAHSVEDILSPPPAEPAPSAIAGRPEGNVINIGSDDAESTKKHRSPAEEDRPPPSTLLPAAESQLGLNSRPPSPSPPSPKPPEATGSTLKEEYEKRSKTKHDKKAPSQHVAAICSEGQPATSDIGVGLPTTTNNTNAGNTSLTNIASNSAAELRFSRKTVGNTDSDSAAPAVSHSEPTPDTDAPVSAAASGNPAQPRALTRQDYACLDSSEAQSDDSHLTRDSITRESQNDELSSSTLEKLDVSTLPLPALPKRRRTRSRTSPSKHLQQRQQQQQQRHEAVEDVTESPEAAVQQPLKTRQRAVTPESQKNASEISTPKKNTSAQKQQRQQQQQQASQAPPHLSAFQQYVAKRRESLEASNRSFNEKLEARRMHYHHMGGGSANGSSAASHLTAGSNGVPTYLFGEHFHGRNSMSPGTTKEEIFLNKSGWVQVNTKRGSGKDDNCEGYRRLNYGQQNGGGRPAIRGVPMDHGRRSDLARQSFVQQHQQPPSGMGISEPKFVGSKVEELIQRNEARLGGYSSREAALRPGYRIIDPQLANILNERPGFLPVKSPNDLDSPITPILSPPPAFQDNSRSVRLKPMRSQGPPLPLPVPLQSQTQLVGQHPANVSVKGMVFSRSFEYDTRRPQPPDNYVETFSRSFDGNLSERPLNLAVLAGQRERSPNFSTLTGNSPNYLTKRESGGGSSGSLRSRDNSPKYLNPHIAQTTAYLNAAVKEAPPVYSVAAATGSQAKYSPRSRHERTAERAKTHALGRSRKSQFSRVGSAGPLVQHPAAPSVGVSRFRSFDTSKSQRLNSCDSGARSDLSNDEVDNEDGGLSEFLSAGTHKFPKAGASTVSISPFKMQRQRSLTPDRNESHSSSTSLRKQRSLTPESRSLTPEERRKKGSQLSLSAGSRQNSGSRSNTLEARKDKTPPNISRSSSSSSYSGGDSHEPLNASTSSTVTASVAGPASSSSSHRRAMAAKQAEQEHRIRRSRSLQLSERSPNRTHKSIVNLGAVSVQQQHQASAGTYQQSRLPVGGGVFPPTIRASPAPASSSTSVRVRQSEADKARSFDFDYSNYNRSGGSKGSARSAHTSGSGGDSGSNQNLRVERESRSFDDDYREAVLNNNNGSLRFLQPAADTSHPSSSRLRKSNSPVEHSAASRSPQSSGSSSNNLHQASRQTGSPQSYGTRLCDHELTYDMLRKSPIMNFRRGDSSDYELPVMLRNRETINSGGNSELNFMSNETRIYEHPTTVLKPQRSLRQSPGSRDDLTLEMAVGVGGDYIYRQAATQPRSSSNTTELFPSTATTKSCSKTLDTCDYWPRCAACQEGSATGLVKREQTQVELQPHVVSVAVNKSPKACVQRVVEARVSNPSWTFLCSGMASTPHPPQQTEQEKDEFEKVAAEEDIALRSSQSDGQVEGNEGNKCRKRRKGRSRSLPPPRRCGIDGMPNTGNQAIRNGLAQQMRAVSSPTLTEPLAVPPPQKPEESAADMTTTTAVTGNSSSNNSGGNGGVSVVGGGLGVLQMFKRTLNNFNSKNQLHITPLPSATSTNVPKTKSSPTTPTVSITAPAAAAPTVSSESGPEGGDASSGKYRFGPLIWRTSKERRKTKFNRRDKCNSGDSGIQIELEQDEQYSRALAASGAGAAISVSVNGTSSSGAESKIRAIRRTNSAKASSLLGPLALKSRNAKHLNIGGESGRVEREAPESLPTRSLSQPNGLETYGMGRPELEDSDSDSVTSHDEAVSYYPNIYAEVLYNFTAAGPQELGLERGMLIEILRKEVGPWWFGRIKKEDTNLVEDILDPELGWFPKEFVRIIHCPETDIFFNEHRAAAADAEAEAEAEGNVEAEQAHGEGACGGGESESSIPLTVDAYGEDADVTVTTDKSNVTLIVIESPPTPLSAPSVDIQLNHNTILRRSAVRELLETEANYVKLLAAICDGYLPAMSKRIDIFSPNSIQLIFSNITAIYKFQRKFLEALRRGIEQNQIAKVFLKMHKGFLCYSTYCNAYPRALIELESYDRVKDARTILENCRESENLAELPLSAHLLAPVQRICRYPLHLNEIIKTALEGETRESGDEVDAAKPLATDYEQLEVSELDIPDSRDIVNQALEAMRGITEAVNEGKRHSETIARHQASFQNFKGPPLHLHSARFFLQVDATRQKQNLWNSSCTLFLFDNQLVYCKRDIIKRSHFIYKGRIFLDRCRVVNVRDGKMFGHTIKNSLRIYCEARQKWYDFSFRSANRKHRFLSTLALERQFGGKPLYVQEMAGFEYNYEERCGDFSDQSDYEAQDFDATAGATSASGESSVPESPAKSTSRLCETLPKKSLSRDGISSSADNSQMLSTTSTTGSLGRRPFGKWFRKPKSTNCTPSQSPTHKPSFDADATLTEARVAAMELAAADDEANAVDSSYA</sequence>
<feature type="compositionally biased region" description="Polar residues" evidence="3">
    <location>
        <begin position="2709"/>
        <end position="2720"/>
    </location>
</feature>
<dbReference type="CDD" id="cd00174">
    <property type="entry name" value="SH3"/>
    <property type="match status" value="1"/>
</dbReference>
<feature type="region of interest" description="Disordered" evidence="3">
    <location>
        <begin position="318"/>
        <end position="512"/>
    </location>
</feature>
<feature type="compositionally biased region" description="Polar residues" evidence="3">
    <location>
        <begin position="127"/>
        <end position="136"/>
    </location>
</feature>
<feature type="compositionally biased region" description="Low complexity" evidence="3">
    <location>
        <begin position="1390"/>
        <end position="1408"/>
    </location>
</feature>
<dbReference type="InterPro" id="IPR053086">
    <property type="entry name" value="RhoGEF_domain"/>
</dbReference>
<proteinExistence type="predicted"/>
<feature type="compositionally biased region" description="Low complexity" evidence="3">
    <location>
        <begin position="2686"/>
        <end position="2696"/>
    </location>
</feature>
<feature type="compositionally biased region" description="Basic residues" evidence="3">
    <location>
        <begin position="1116"/>
        <end position="1126"/>
    </location>
</feature>
<organism evidence="6 7">
    <name type="scientific">Drosophila kikkawai</name>
    <name type="common">Fruit fly</name>
    <dbReference type="NCBI Taxonomy" id="30033"/>
    <lineage>
        <taxon>Eukaryota</taxon>
        <taxon>Metazoa</taxon>
        <taxon>Ecdysozoa</taxon>
        <taxon>Arthropoda</taxon>
        <taxon>Hexapoda</taxon>
        <taxon>Insecta</taxon>
        <taxon>Pterygota</taxon>
        <taxon>Neoptera</taxon>
        <taxon>Endopterygota</taxon>
        <taxon>Diptera</taxon>
        <taxon>Brachycera</taxon>
        <taxon>Muscomorpha</taxon>
        <taxon>Ephydroidea</taxon>
        <taxon>Drosophilidae</taxon>
        <taxon>Drosophila</taxon>
        <taxon>Sophophora</taxon>
    </lineage>
</organism>
<feature type="compositionally biased region" description="Low complexity" evidence="3">
    <location>
        <begin position="1303"/>
        <end position="1321"/>
    </location>
</feature>
<feature type="compositionally biased region" description="Basic and acidic residues" evidence="3">
    <location>
        <begin position="1409"/>
        <end position="1420"/>
    </location>
</feature>
<feature type="compositionally biased region" description="Polar residues" evidence="3">
    <location>
        <begin position="2055"/>
        <end position="2064"/>
    </location>
</feature>
<feature type="region of interest" description="Disordered" evidence="3">
    <location>
        <begin position="1370"/>
        <end position="1537"/>
    </location>
</feature>
<keyword evidence="6" id="KW-1185">Reference proteome</keyword>
<feature type="compositionally biased region" description="Low complexity" evidence="3">
    <location>
        <begin position="1428"/>
        <end position="1439"/>
    </location>
</feature>
<dbReference type="InterPro" id="IPR036028">
    <property type="entry name" value="SH3-like_dom_sf"/>
</dbReference>
<feature type="compositionally biased region" description="Polar residues" evidence="3">
    <location>
        <begin position="41"/>
        <end position="53"/>
    </location>
</feature>
<dbReference type="SMART" id="SM00326">
    <property type="entry name" value="SH3"/>
    <property type="match status" value="1"/>
</dbReference>
<feature type="compositionally biased region" description="Basic and acidic residues" evidence="3">
    <location>
        <begin position="584"/>
        <end position="598"/>
    </location>
</feature>
<dbReference type="GO" id="GO:0005829">
    <property type="term" value="C:cytosol"/>
    <property type="evidence" value="ECO:0007669"/>
    <property type="project" value="TreeGrafter"/>
</dbReference>
<feature type="region of interest" description="Disordered" evidence="3">
    <location>
        <begin position="1094"/>
        <end position="1354"/>
    </location>
</feature>
<dbReference type="Pfam" id="PF00621">
    <property type="entry name" value="RhoGEF"/>
    <property type="match status" value="1"/>
</dbReference>
<feature type="compositionally biased region" description="Low complexity" evidence="3">
    <location>
        <begin position="499"/>
        <end position="512"/>
    </location>
</feature>
<feature type="compositionally biased region" description="Polar residues" evidence="3">
    <location>
        <begin position="1031"/>
        <end position="1043"/>
    </location>
</feature>
<dbReference type="PANTHER" id="PTHR45834">
    <property type="entry name" value="RHO GUANINE NUCLEOTIDE EXCHANGE FACTOR 9-RELATED"/>
    <property type="match status" value="1"/>
</dbReference>
<dbReference type="PROSITE" id="PS50010">
    <property type="entry name" value="DH_2"/>
    <property type="match status" value="1"/>
</dbReference>
<dbReference type="InterPro" id="IPR001452">
    <property type="entry name" value="SH3_domain"/>
</dbReference>
<dbReference type="InterPro" id="IPR055251">
    <property type="entry name" value="SOS1_NGEF_PH"/>
</dbReference>
<dbReference type="InterPro" id="IPR011993">
    <property type="entry name" value="PH-like_dom_sf"/>
</dbReference>
<reference evidence="7" key="1">
    <citation type="submission" date="2025-08" db="UniProtKB">
        <authorList>
            <consortium name="RefSeq"/>
        </authorList>
    </citation>
    <scope>IDENTIFICATION</scope>
    <source>
        <strain evidence="7">14028-0561.14</strain>
        <tissue evidence="7">Whole fly</tissue>
    </source>
</reference>
<evidence type="ECO:0000256" key="3">
    <source>
        <dbReference type="SAM" id="MobiDB-lite"/>
    </source>
</evidence>